<dbReference type="Proteomes" id="UP000650467">
    <property type="component" value="Unassembled WGS sequence"/>
</dbReference>
<reference evidence="3" key="1">
    <citation type="journal article" date="2020" name="bioRxiv">
        <title>Comparative genomics of Chlamydomonas.</title>
        <authorList>
            <person name="Craig R.J."/>
            <person name="Hasan A.R."/>
            <person name="Ness R.W."/>
            <person name="Keightley P.D."/>
        </authorList>
    </citation>
    <scope>NUCLEOTIDE SEQUENCE</scope>
    <source>
        <strain evidence="3">SAG 7.73</strain>
    </source>
</reference>
<dbReference type="InterPro" id="IPR007657">
    <property type="entry name" value="Glycosyltransferase_61"/>
</dbReference>
<feature type="region of interest" description="Disordered" evidence="1">
    <location>
        <begin position="273"/>
        <end position="309"/>
    </location>
</feature>
<dbReference type="AlphaFoldDB" id="A0A835SWL5"/>
<keyword evidence="2" id="KW-0732">Signal</keyword>
<name>A0A835SWL5_CHLIN</name>
<evidence type="ECO:0000256" key="1">
    <source>
        <dbReference type="SAM" id="MobiDB-lite"/>
    </source>
</evidence>
<dbReference type="PANTHER" id="PTHR20961">
    <property type="entry name" value="GLYCOSYLTRANSFERASE"/>
    <property type="match status" value="1"/>
</dbReference>
<dbReference type="GO" id="GO:0016757">
    <property type="term" value="F:glycosyltransferase activity"/>
    <property type="evidence" value="ECO:0007669"/>
    <property type="project" value="InterPro"/>
</dbReference>
<dbReference type="PANTHER" id="PTHR20961:SF124">
    <property type="entry name" value="GLYCOSYLTRANSFERASE"/>
    <property type="match status" value="1"/>
</dbReference>
<accession>A0A835SWL5</accession>
<feature type="signal peptide" evidence="2">
    <location>
        <begin position="1"/>
        <end position="23"/>
    </location>
</feature>
<organism evidence="3 4">
    <name type="scientific">Chlamydomonas incerta</name>
    <dbReference type="NCBI Taxonomy" id="51695"/>
    <lineage>
        <taxon>Eukaryota</taxon>
        <taxon>Viridiplantae</taxon>
        <taxon>Chlorophyta</taxon>
        <taxon>core chlorophytes</taxon>
        <taxon>Chlorophyceae</taxon>
        <taxon>CS clade</taxon>
        <taxon>Chlamydomonadales</taxon>
        <taxon>Chlamydomonadaceae</taxon>
        <taxon>Chlamydomonas</taxon>
    </lineage>
</organism>
<evidence type="ECO:0000313" key="4">
    <source>
        <dbReference type="Proteomes" id="UP000650467"/>
    </source>
</evidence>
<sequence length="686" mass="71221">MLQKHAFLIVIALASFYTTITHAECSPPTLEESVLPREQCRVLHSICVDNEGALVTFDPEFYSSVNGSLGLDDVRSWGVGWNIPGNTNSDAIVGNQDAWTLQLRTASALEASPLLRRLYAELRQHLLQPQPGSSSSSSSGASAVVVAAATAASAPSSALWTSAFSRCTLPAVLLADWYFNYGEFLEVAATAATHLFKRQGLLPDRHATLVLATPAGLDSPPFHRSLLAHLTSRQILTLAELAEWGTAAEIQAAELGGAGGTAGAAEAAGVGHGGGGGGWAHHGGLGHGGHHGGGHHGGGHGGGHHPRVGWTGEGVAMRCFKKVVVCKLIGSPMPALETAAAVVQHLEATHGLAEDPLGFYPRKTAVAAGAAAATEGGGGAAQAAAAGAEPQQQQQPPTLHEDTTLRVVLEARTGPTRNTRNLHQLIEACDKWGADFKAGPFNRIACRALSTADTPDLHGGARFRHTLAVVRSAHVLVALHGAGAANALFLRTDGGGGGGGVAGSKRAATALLEVRPCGFGSRFVWWADVHMAAQLPRSGDAVHFHALNLEDPAQCSPADWMLAIKAPGLGTPNTRHGIGHAMRDQHVTLQPEVLRAMLEHVASLLRDPEGYRRAREEGKLHGYATPTPGTEAVELEKAAVGDVEVPAPAHGAHGGVVLGPPGLAPANMTAHLAGSPQWLLQPRSGR</sequence>
<keyword evidence="4" id="KW-1185">Reference proteome</keyword>
<gene>
    <name evidence="3" type="ORF">HXX76_012185</name>
</gene>
<dbReference type="OrthoDB" id="531869at2759"/>
<feature type="compositionally biased region" description="Gly residues" evidence="1">
    <location>
        <begin position="273"/>
        <end position="287"/>
    </location>
</feature>
<evidence type="ECO:0000256" key="2">
    <source>
        <dbReference type="SAM" id="SignalP"/>
    </source>
</evidence>
<dbReference type="EMBL" id="JAEHOC010000038">
    <property type="protein sequence ID" value="KAG2427865.1"/>
    <property type="molecule type" value="Genomic_DNA"/>
</dbReference>
<comment type="caution">
    <text evidence="3">The sequence shown here is derived from an EMBL/GenBank/DDBJ whole genome shotgun (WGS) entry which is preliminary data.</text>
</comment>
<feature type="chain" id="PRO_5032283149" evidence="2">
    <location>
        <begin position="24"/>
        <end position="686"/>
    </location>
</feature>
<proteinExistence type="predicted"/>
<protein>
    <submittedName>
        <fullName evidence="3">Uncharacterized protein</fullName>
    </submittedName>
</protein>
<feature type="compositionally biased region" description="Basic residues" evidence="1">
    <location>
        <begin position="288"/>
        <end position="307"/>
    </location>
</feature>
<evidence type="ECO:0000313" key="3">
    <source>
        <dbReference type="EMBL" id="KAG2427865.1"/>
    </source>
</evidence>